<sequence length="101" mass="11737">MQIKIFPLNIEKGKCNYLTFFKEVMCFIEMANKISSGSGVRSSWTCSTETWHPDWLPHNKLSRFRERLTQSGCMEAASGKIFSHPNPMRVLRFANEHRGRV</sequence>
<proteinExistence type="predicted"/>
<dbReference type="EMBL" id="JAHRIO010080382">
    <property type="protein sequence ID" value="MEQ2184440.1"/>
    <property type="molecule type" value="Genomic_DNA"/>
</dbReference>
<evidence type="ECO:0000313" key="1">
    <source>
        <dbReference type="EMBL" id="MEQ2184440.1"/>
    </source>
</evidence>
<dbReference type="Proteomes" id="UP001476798">
    <property type="component" value="Unassembled WGS sequence"/>
</dbReference>
<gene>
    <name evidence="1" type="ORF">GOODEAATRI_008005</name>
</gene>
<organism evidence="1 2">
    <name type="scientific">Goodea atripinnis</name>
    <dbReference type="NCBI Taxonomy" id="208336"/>
    <lineage>
        <taxon>Eukaryota</taxon>
        <taxon>Metazoa</taxon>
        <taxon>Chordata</taxon>
        <taxon>Craniata</taxon>
        <taxon>Vertebrata</taxon>
        <taxon>Euteleostomi</taxon>
        <taxon>Actinopterygii</taxon>
        <taxon>Neopterygii</taxon>
        <taxon>Teleostei</taxon>
        <taxon>Neoteleostei</taxon>
        <taxon>Acanthomorphata</taxon>
        <taxon>Ovalentaria</taxon>
        <taxon>Atherinomorphae</taxon>
        <taxon>Cyprinodontiformes</taxon>
        <taxon>Goodeidae</taxon>
        <taxon>Goodea</taxon>
    </lineage>
</organism>
<keyword evidence="2" id="KW-1185">Reference proteome</keyword>
<evidence type="ECO:0000313" key="2">
    <source>
        <dbReference type="Proteomes" id="UP001476798"/>
    </source>
</evidence>
<name>A0ABV0PLQ6_9TELE</name>
<reference evidence="1 2" key="1">
    <citation type="submission" date="2021-06" db="EMBL/GenBank/DDBJ databases">
        <authorList>
            <person name="Palmer J.M."/>
        </authorList>
    </citation>
    <scope>NUCLEOTIDE SEQUENCE [LARGE SCALE GENOMIC DNA]</scope>
    <source>
        <strain evidence="1 2">GA_2019</strain>
        <tissue evidence="1">Muscle</tissue>
    </source>
</reference>
<protein>
    <submittedName>
        <fullName evidence="1">Uncharacterized protein</fullName>
    </submittedName>
</protein>
<comment type="caution">
    <text evidence="1">The sequence shown here is derived from an EMBL/GenBank/DDBJ whole genome shotgun (WGS) entry which is preliminary data.</text>
</comment>
<accession>A0ABV0PLQ6</accession>